<dbReference type="GO" id="GO:0005743">
    <property type="term" value="C:mitochondrial inner membrane"/>
    <property type="evidence" value="ECO:0007669"/>
    <property type="project" value="UniProtKB-SubCell"/>
</dbReference>
<comment type="function">
    <text evidence="16">Core subunit of the mitochondrial membrane respiratory chain NADH dehydrogenase (Complex I) which catalyzes electron transfer from NADH through the respiratory chain, using ubiquinone as an electron acceptor. Essential for the catalytic activity and assembly of complex I.</text>
</comment>
<dbReference type="EC" id="7.1.1.2" evidence="2 16"/>
<feature type="transmembrane region" description="Helical" evidence="16">
    <location>
        <begin position="167"/>
        <end position="189"/>
    </location>
</feature>
<dbReference type="InterPro" id="IPR003945">
    <property type="entry name" value="NU5C-like"/>
</dbReference>
<protein>
    <recommendedName>
        <fullName evidence="3 16">NADH-ubiquinone oxidoreductase chain 5</fullName>
        <ecNumber evidence="2 16">7.1.1.2</ecNumber>
    </recommendedName>
</protein>
<proteinExistence type="inferred from homology"/>
<evidence type="ECO:0000256" key="2">
    <source>
        <dbReference type="ARBA" id="ARBA00012944"/>
    </source>
</evidence>
<feature type="transmembrane region" description="Helical" evidence="16">
    <location>
        <begin position="209"/>
        <end position="232"/>
    </location>
</feature>
<feature type="transmembrane region" description="Helical" evidence="16">
    <location>
        <begin position="30"/>
        <end position="48"/>
    </location>
</feature>
<evidence type="ECO:0000256" key="15">
    <source>
        <dbReference type="ARBA" id="ARBA00049551"/>
    </source>
</evidence>
<dbReference type="Pfam" id="PF00662">
    <property type="entry name" value="Proton_antipo_N"/>
    <property type="match status" value="1"/>
</dbReference>
<feature type="transmembrane region" description="Helical" evidence="16">
    <location>
        <begin position="656"/>
        <end position="676"/>
    </location>
</feature>
<dbReference type="GeneID" id="809779"/>
<evidence type="ECO:0000256" key="5">
    <source>
        <dbReference type="ARBA" id="ARBA00022660"/>
    </source>
</evidence>
<feature type="transmembrane region" description="Helical" evidence="16">
    <location>
        <begin position="629"/>
        <end position="650"/>
    </location>
</feature>
<keyword evidence="13 16" id="KW-0496">Mitochondrion</keyword>
<evidence type="ECO:0000256" key="12">
    <source>
        <dbReference type="ARBA" id="ARBA00023075"/>
    </source>
</evidence>
<keyword evidence="8" id="KW-1278">Translocase</keyword>
<keyword evidence="5" id="KW-0679">Respiratory chain</keyword>
<evidence type="ECO:0000259" key="19">
    <source>
        <dbReference type="Pfam" id="PF06455"/>
    </source>
</evidence>
<dbReference type="GO" id="GO:0008137">
    <property type="term" value="F:NADH dehydrogenase (ubiquinone) activity"/>
    <property type="evidence" value="ECO:0007669"/>
    <property type="project" value="UniProtKB-EC"/>
</dbReference>
<feature type="domain" description="NADH:quinone oxidoreductase/Mrp antiporter transmembrane" evidence="17">
    <location>
        <begin position="130"/>
        <end position="409"/>
    </location>
</feature>
<dbReference type="NCBIfam" id="TIGR01974">
    <property type="entry name" value="NDH_I_L"/>
    <property type="match status" value="1"/>
</dbReference>
<evidence type="ECO:0000256" key="6">
    <source>
        <dbReference type="ARBA" id="ARBA00022692"/>
    </source>
</evidence>
<dbReference type="GO" id="GO:0042773">
    <property type="term" value="P:ATP synthesis coupled electron transport"/>
    <property type="evidence" value="ECO:0007669"/>
    <property type="project" value="InterPro"/>
</dbReference>
<dbReference type="GO" id="GO:0003954">
    <property type="term" value="F:NADH dehydrogenase activity"/>
    <property type="evidence" value="ECO:0007669"/>
    <property type="project" value="TreeGrafter"/>
</dbReference>
<dbReference type="EMBL" id="AF114794">
    <property type="protein sequence ID" value="AAD03110.1"/>
    <property type="molecule type" value="Genomic_DNA"/>
</dbReference>
<evidence type="ECO:0000256" key="16">
    <source>
        <dbReference type="RuleBase" id="RU003404"/>
    </source>
</evidence>
<dbReference type="AlphaFoldDB" id="O99982"/>
<dbReference type="PRINTS" id="PR01434">
    <property type="entry name" value="NADHDHGNASE5"/>
</dbReference>
<keyword evidence="20" id="KW-0560">Oxidoreductase</keyword>
<feature type="transmembrane region" description="Helical" evidence="16">
    <location>
        <begin position="372"/>
        <end position="401"/>
    </location>
</feature>
<feature type="transmembrane region" description="Helical" evidence="16">
    <location>
        <begin position="524"/>
        <end position="545"/>
    </location>
</feature>
<reference evidence="20" key="1">
    <citation type="journal article" date="1999" name="Plant Cell">
        <title>Complete sequence of the mitochondrial DNA of the red alga Porphyra purpurea. Cyanobacterial introns and shared ancestry of red and green algae.</title>
        <authorList>
            <person name="Burger G."/>
            <person name="Saint-Louis D."/>
            <person name="Gray M.W."/>
            <person name="Lang B.F."/>
        </authorList>
    </citation>
    <scope>NUCLEOTIDE SEQUENCE</scope>
</reference>
<evidence type="ECO:0000256" key="1">
    <source>
        <dbReference type="ARBA" id="ARBA00004448"/>
    </source>
</evidence>
<comment type="similarity">
    <text evidence="16">Belongs to the complex I subunit 5 family.</text>
</comment>
<feature type="transmembrane region" description="Helical" evidence="16">
    <location>
        <begin position="311"/>
        <end position="331"/>
    </location>
</feature>
<dbReference type="NCBIfam" id="NF005141">
    <property type="entry name" value="PRK06590.1"/>
    <property type="match status" value="1"/>
</dbReference>
<keyword evidence="10 16" id="KW-1133">Transmembrane helix</keyword>
<evidence type="ECO:0000313" key="20">
    <source>
        <dbReference type="EMBL" id="AAD03110.1"/>
    </source>
</evidence>
<evidence type="ECO:0000256" key="8">
    <source>
        <dbReference type="ARBA" id="ARBA00022967"/>
    </source>
</evidence>
<dbReference type="Pfam" id="PF00361">
    <property type="entry name" value="Proton_antipo_M"/>
    <property type="match status" value="1"/>
</dbReference>
<dbReference type="Pfam" id="PF06455">
    <property type="entry name" value="NADH5_C"/>
    <property type="match status" value="1"/>
</dbReference>
<evidence type="ECO:0000256" key="10">
    <source>
        <dbReference type="ARBA" id="ARBA00022989"/>
    </source>
</evidence>
<feature type="transmembrane region" description="Helical" evidence="16">
    <location>
        <begin position="83"/>
        <end position="101"/>
    </location>
</feature>
<feature type="transmembrane region" description="Helical" evidence="16">
    <location>
        <begin position="113"/>
        <end position="130"/>
    </location>
</feature>
<keyword evidence="11 16" id="KW-0520">NAD</keyword>
<evidence type="ECO:0000256" key="14">
    <source>
        <dbReference type="ARBA" id="ARBA00023136"/>
    </source>
</evidence>
<name>O99982_PORPU</name>
<evidence type="ECO:0000256" key="4">
    <source>
        <dbReference type="ARBA" id="ARBA00022448"/>
    </source>
</evidence>
<evidence type="ECO:0000256" key="7">
    <source>
        <dbReference type="ARBA" id="ARBA00022792"/>
    </source>
</evidence>
<comment type="subcellular location">
    <subcellularLocation>
        <location evidence="1">Mitochondrion inner membrane</location>
        <topology evidence="1">Multi-pass membrane protein</topology>
    </subcellularLocation>
</comment>
<keyword evidence="7" id="KW-0999">Mitochondrion inner membrane</keyword>
<evidence type="ECO:0000259" key="17">
    <source>
        <dbReference type="Pfam" id="PF00361"/>
    </source>
</evidence>
<evidence type="ECO:0000256" key="11">
    <source>
        <dbReference type="ARBA" id="ARBA00023027"/>
    </source>
</evidence>
<comment type="catalytic activity">
    <reaction evidence="15 16">
        <text>a ubiquinone + NADH + 5 H(+)(in) = a ubiquinol + NAD(+) + 4 H(+)(out)</text>
        <dbReference type="Rhea" id="RHEA:29091"/>
        <dbReference type="Rhea" id="RHEA-COMP:9565"/>
        <dbReference type="Rhea" id="RHEA-COMP:9566"/>
        <dbReference type="ChEBI" id="CHEBI:15378"/>
        <dbReference type="ChEBI" id="CHEBI:16389"/>
        <dbReference type="ChEBI" id="CHEBI:17976"/>
        <dbReference type="ChEBI" id="CHEBI:57540"/>
        <dbReference type="ChEBI" id="CHEBI:57945"/>
        <dbReference type="EC" id="7.1.1.2"/>
    </reaction>
</comment>
<evidence type="ECO:0000259" key="18">
    <source>
        <dbReference type="Pfam" id="PF00662"/>
    </source>
</evidence>
<organism evidence="20">
    <name type="scientific">Porphyra purpurea</name>
    <name type="common">Red seaweed</name>
    <name type="synonym">Ulva purpurea</name>
    <dbReference type="NCBI Taxonomy" id="2787"/>
    <lineage>
        <taxon>Eukaryota</taxon>
        <taxon>Rhodophyta</taxon>
        <taxon>Bangiophyceae</taxon>
        <taxon>Bangiales</taxon>
        <taxon>Bangiaceae</taxon>
        <taxon>Porphyra</taxon>
    </lineage>
</organism>
<feature type="domain" description="NADH dehydrogenase subunit 5 C-terminal" evidence="19">
    <location>
        <begin position="439"/>
        <end position="643"/>
    </location>
</feature>
<feature type="transmembrane region" description="Helical" evidence="16">
    <location>
        <begin position="466"/>
        <end position="486"/>
    </location>
</feature>
<dbReference type="RefSeq" id="NP_049307.1">
    <property type="nucleotide sequence ID" value="NC_002007.1"/>
</dbReference>
<feature type="transmembrane region" description="Helical" evidence="16">
    <location>
        <begin position="253"/>
        <end position="271"/>
    </location>
</feature>
<dbReference type="GO" id="GO:0015990">
    <property type="term" value="P:electron transport coupled proton transport"/>
    <property type="evidence" value="ECO:0007669"/>
    <property type="project" value="TreeGrafter"/>
</dbReference>
<keyword evidence="9" id="KW-0249">Electron transport</keyword>
<dbReference type="PIR" id="T11231">
    <property type="entry name" value="T11231"/>
</dbReference>
<geneLocation type="mitochondrion" evidence="20"/>
<dbReference type="Gene3D" id="1.20.5.2700">
    <property type="match status" value="1"/>
</dbReference>
<feature type="transmembrane region" description="Helical" evidence="16">
    <location>
        <begin position="283"/>
        <end position="304"/>
    </location>
</feature>
<gene>
    <name evidence="20" type="primary">nad5</name>
</gene>
<feature type="domain" description="NADH-Ubiquinone oxidoreductase (complex I) chain 5 N-terminal" evidence="18">
    <location>
        <begin position="64"/>
        <end position="114"/>
    </location>
</feature>
<keyword evidence="6 16" id="KW-0812">Transmembrane</keyword>
<accession>O99982</accession>
<keyword evidence="4 16" id="KW-0813">Transport</keyword>
<dbReference type="InterPro" id="IPR018393">
    <property type="entry name" value="NADHpl_OxRdtase_5_subgr"/>
</dbReference>
<feature type="transmembrane region" description="Helical" evidence="16">
    <location>
        <begin position="421"/>
        <end position="445"/>
    </location>
</feature>
<keyword evidence="12 16" id="KW-0830">Ubiquinone</keyword>
<keyword evidence="14 16" id="KW-0472">Membrane</keyword>
<dbReference type="InterPro" id="IPR001516">
    <property type="entry name" value="Proton_antipo_N"/>
</dbReference>
<evidence type="ECO:0000256" key="3">
    <source>
        <dbReference type="ARBA" id="ARBA00021096"/>
    </source>
</evidence>
<sequence length="677" mass="75583">MYLLIIALPLLGTLITGLGGRWLGREGSNIFSTTCVILCLFLSLVSFYEVGLCGVPCYISISPWISSGALNISWGFLFDSLTTTMLVVITSISSLVHIYSIQYMEYDPHCPRFMSFLEIFTFFMLLLVTADNFVQMFLGWEGVGLASYLLINFWYTRLCANQAAVKALIVNRVGDFGLSLGIFTIFFLFGSVDYEVVFSLADVYSNHSIYIFGNYINTLTLIGVFLLIGAVGKSAQLGLHTWLPDAMEGPTPVSALIHAATMVTAGVFLIVRCSPLINLSPNVLFLITILGSSTAFFASIVGVFQNDIKRVIAYSTCSQLGYMVFVCGLSYYNVGMFHLVNHAFFKALLFLSAGSVIHALSNEQDMRRMGSLVYNLPITYTAMLIGSLSLAGFPFLTGFYSKDLIIEITQISYYSNLYTTYGIFACWLANISVFFTAFYTFRLVFLTFIKNNNSYKSSMDNIHESPLFIVIPLILLAIASILIGFISKDIFVGVGSSFWGNSIHIMPTAYNLLEVEFMDTYIKWLPFVLSTSGAFFAYSINIGLFKSNITFAYSNRFQKLAFSLSKKLYWDKLYNALVVSSLLNFGYNISFKNIDRGFIELLGPYGISKTVSNLSFKITKIQTGQITHYAFFVATGLCLLLLFVPSFTFLDNLIDVRLMTFCFFALFTAWSSKIALI</sequence>
<dbReference type="PANTHER" id="PTHR42829:SF2">
    <property type="entry name" value="NADH-UBIQUINONE OXIDOREDUCTASE CHAIN 5"/>
    <property type="match status" value="1"/>
</dbReference>
<feature type="transmembrane region" description="Helical" evidence="16">
    <location>
        <begin position="136"/>
        <end position="155"/>
    </location>
</feature>
<dbReference type="InterPro" id="IPR001750">
    <property type="entry name" value="ND/Mrp_TM"/>
</dbReference>
<evidence type="ECO:0000256" key="13">
    <source>
        <dbReference type="ARBA" id="ARBA00023128"/>
    </source>
</evidence>
<evidence type="ECO:0000256" key="9">
    <source>
        <dbReference type="ARBA" id="ARBA00022982"/>
    </source>
</evidence>
<dbReference type="InterPro" id="IPR010934">
    <property type="entry name" value="NADH_DH_su5_C"/>
</dbReference>
<dbReference type="PRINTS" id="PR01435">
    <property type="entry name" value="NPOXDRDTASE5"/>
</dbReference>
<dbReference type="PANTHER" id="PTHR42829">
    <property type="entry name" value="NADH-UBIQUINONE OXIDOREDUCTASE CHAIN 5"/>
    <property type="match status" value="1"/>
</dbReference>
<feature type="transmembrane region" description="Helical" evidence="16">
    <location>
        <begin position="343"/>
        <end position="360"/>
    </location>
</feature>